<dbReference type="EMBL" id="RMBX01000005">
    <property type="protein sequence ID" value="RPD41081.1"/>
    <property type="molecule type" value="Genomic_DNA"/>
</dbReference>
<dbReference type="Proteomes" id="UP000279089">
    <property type="component" value="Unassembled WGS sequence"/>
</dbReference>
<gene>
    <name evidence="2" type="ORF">EG028_10350</name>
</gene>
<proteinExistence type="predicted"/>
<keyword evidence="1" id="KW-0732">Signal</keyword>
<evidence type="ECO:0000313" key="2">
    <source>
        <dbReference type="EMBL" id="RPD41081.1"/>
    </source>
</evidence>
<feature type="chain" id="PRO_5018337376" description="DUF2961 domain-containing protein" evidence="1">
    <location>
        <begin position="20"/>
        <end position="318"/>
    </location>
</feature>
<evidence type="ECO:0000313" key="3">
    <source>
        <dbReference type="Proteomes" id="UP000279089"/>
    </source>
</evidence>
<feature type="signal peptide" evidence="1">
    <location>
        <begin position="1"/>
        <end position="19"/>
    </location>
</feature>
<dbReference type="PROSITE" id="PS51257">
    <property type="entry name" value="PROKAR_LIPOPROTEIN"/>
    <property type="match status" value="1"/>
</dbReference>
<keyword evidence="3" id="KW-1185">Reference proteome</keyword>
<dbReference type="RefSeq" id="WP_120516616.1">
    <property type="nucleotide sequence ID" value="NZ_QXZY01000006.1"/>
</dbReference>
<sequence length="318" mass="35546">MKKKIMLAAIALATLAACKKNTEQVQDEKQPVKMKEVTLNLTGLEVTESPLGRKAPGDEAYRRLLLDSTIYVVRAHFWGEQAATAYGGAFTNPNNIKLLVPETGQAWIVVHAYKKGSGGGLYHTWVDGKPYFGLPIFDTLSNRVEPVTEYLHYCDTLSNFRITKPLDTLNYTQYEYSEVDAFRVDTTFSIAAAGSQLVLRLKRMSFGFEFSSPKFTSGQLKVSFNGLMDPKVLTPANITGSRFFFTHQLYKHGGYVPPVPVKVIWEPGDGREILIGEKNVEFNRNTLTKFRVNLPDPLTGVTPVLTDTTWSGSEEIDF</sequence>
<comment type="caution">
    <text evidence="2">The sequence shown here is derived from an EMBL/GenBank/DDBJ whole genome shotgun (WGS) entry which is preliminary data.</text>
</comment>
<dbReference type="AlphaFoldDB" id="A0A3N4MBR4"/>
<evidence type="ECO:0008006" key="4">
    <source>
        <dbReference type="Google" id="ProtNLM"/>
    </source>
</evidence>
<name>A0A3N4MBR4_9BACT</name>
<evidence type="ECO:0000256" key="1">
    <source>
        <dbReference type="SAM" id="SignalP"/>
    </source>
</evidence>
<accession>A0A3N4MBR4</accession>
<reference evidence="3" key="1">
    <citation type="submission" date="2018-11" db="EMBL/GenBank/DDBJ databases">
        <title>Chitinophaga lutea sp.nov., isolate from arsenic contaminated soil.</title>
        <authorList>
            <person name="Zong Y."/>
        </authorList>
    </citation>
    <scope>NUCLEOTIDE SEQUENCE [LARGE SCALE GENOMIC DNA]</scope>
    <source>
        <strain evidence="3">YLT18</strain>
    </source>
</reference>
<protein>
    <recommendedName>
        <fullName evidence="4">DUF2961 domain-containing protein</fullName>
    </recommendedName>
</protein>
<dbReference type="OrthoDB" id="632068at2"/>
<organism evidence="2 3">
    <name type="scientific">Chitinophaga barathri</name>
    <dbReference type="NCBI Taxonomy" id="1647451"/>
    <lineage>
        <taxon>Bacteria</taxon>
        <taxon>Pseudomonadati</taxon>
        <taxon>Bacteroidota</taxon>
        <taxon>Chitinophagia</taxon>
        <taxon>Chitinophagales</taxon>
        <taxon>Chitinophagaceae</taxon>
        <taxon>Chitinophaga</taxon>
    </lineage>
</organism>